<evidence type="ECO:0000256" key="2">
    <source>
        <dbReference type="ARBA" id="ARBA00022448"/>
    </source>
</evidence>
<keyword evidence="6" id="KW-0378">Hydrolase</keyword>
<dbReference type="SMART" id="SM00382">
    <property type="entry name" value="AAA"/>
    <property type="match status" value="1"/>
</dbReference>
<dbReference type="Pfam" id="PF03412">
    <property type="entry name" value="Peptidase_C39"/>
    <property type="match status" value="1"/>
</dbReference>
<dbReference type="InterPro" id="IPR011527">
    <property type="entry name" value="ABC1_TM_dom"/>
</dbReference>
<dbReference type="InterPro" id="IPR027417">
    <property type="entry name" value="P-loop_NTPase"/>
</dbReference>
<evidence type="ECO:0000259" key="14">
    <source>
        <dbReference type="PROSITE" id="PS50990"/>
    </source>
</evidence>
<gene>
    <name evidence="15" type="ORF">BC008_25245</name>
</gene>
<dbReference type="GO" id="GO:0006508">
    <property type="term" value="P:proteolysis"/>
    <property type="evidence" value="ECO:0007669"/>
    <property type="project" value="InterPro"/>
</dbReference>
<keyword evidence="7" id="KW-0788">Thiol protease</keyword>
<evidence type="ECO:0000256" key="9">
    <source>
        <dbReference type="ARBA" id="ARBA00022989"/>
    </source>
</evidence>
<dbReference type="SUPFAM" id="SSF52540">
    <property type="entry name" value="P-loop containing nucleoside triphosphate hydrolases"/>
    <property type="match status" value="1"/>
</dbReference>
<evidence type="ECO:0000256" key="5">
    <source>
        <dbReference type="ARBA" id="ARBA00022741"/>
    </source>
</evidence>
<feature type="domain" description="ABC transmembrane type-1" evidence="13">
    <location>
        <begin position="166"/>
        <end position="445"/>
    </location>
</feature>
<dbReference type="GO" id="GO:0016887">
    <property type="term" value="F:ATP hydrolysis activity"/>
    <property type="evidence" value="ECO:0007669"/>
    <property type="project" value="InterPro"/>
</dbReference>
<evidence type="ECO:0000256" key="10">
    <source>
        <dbReference type="ARBA" id="ARBA00023136"/>
    </source>
</evidence>
<dbReference type="FunFam" id="3.40.50.300:FF:000299">
    <property type="entry name" value="ABC transporter ATP-binding protein/permease"/>
    <property type="match status" value="1"/>
</dbReference>
<dbReference type="Proteomes" id="UP000053372">
    <property type="component" value="Unassembled WGS sequence"/>
</dbReference>
<dbReference type="GO" id="GO:0015421">
    <property type="term" value="F:ABC-type oligopeptide transporter activity"/>
    <property type="evidence" value="ECO:0007669"/>
    <property type="project" value="TreeGrafter"/>
</dbReference>
<dbReference type="OrthoDB" id="437054at2"/>
<evidence type="ECO:0000259" key="13">
    <source>
        <dbReference type="PROSITE" id="PS50929"/>
    </source>
</evidence>
<dbReference type="InterPro" id="IPR039421">
    <property type="entry name" value="Type_1_exporter"/>
</dbReference>
<evidence type="ECO:0000256" key="3">
    <source>
        <dbReference type="ARBA" id="ARBA00022475"/>
    </source>
</evidence>
<dbReference type="GO" id="GO:0005524">
    <property type="term" value="F:ATP binding"/>
    <property type="evidence" value="ECO:0007669"/>
    <property type="project" value="UniProtKB-KW"/>
</dbReference>
<proteinExistence type="predicted"/>
<evidence type="ECO:0000256" key="11">
    <source>
        <dbReference type="SAM" id="Phobius"/>
    </source>
</evidence>
<feature type="domain" description="ABC transporter" evidence="12">
    <location>
        <begin position="480"/>
        <end position="714"/>
    </location>
</feature>
<keyword evidence="8 15" id="KW-0067">ATP-binding</keyword>
<sequence length="714" mass="79193">MKYQFVRQHSEEDCGAACLAAIAKHYQRTFALNRVREAIGTGQLGTTMLGLRQGAEALGFNARAVRASPELVNQIKKAPLPAIIHWKGKHWVVLYGQKGNKYVVADPAINIRYLSKKELVEGWANWVMLLVEPDTGRFYEQPNDKIGGFGRFFSRVWPYKGILAQALVCIIIVGMLSLASPILMQILTDDVLVRGDMDMLREVGIAVLVMNIVSYSLRMVQSNLVAHFAQRLQLSLILEFGRQILRLPLKYYEARRSGEVVSRLEDIQKINQLVSQIVIAVPSQSAIALVSLGVMIFYSPILTLVAVGIAILMTGSTFVFLPALQRKSRNLLILEAENQGILVETFKGALTLKTTNAVPQFWEELQARFSRFANVSFGTIQIGIINNVFSGFVSTNGNLALLWYGSSLVINQEITIGQLLAFTTMNRNLSSFISTIVSFVDEFTMVKTATQRLSEVTDATPETKDDEKKHYAKIPGDADITCDNVTFHYSGRLNLLEDFNIRIPGGKVVALIGESGCGKSSVAKVIAGLYTPQSGNIRIGDYNLKDLSLDCLREQIVLVPQDAHFWSRTIVENFRLAAPRASFEQMVLACKIAEADGFISKLPDKYQTILGEFGANISGGQRQRLAIARAIINDPPVLILDESTGGLDPVSENRVLSQLFAFRKGKTTILISHRPRVISKADWIILLDQGQLKIQGTFEELRSQSGNHLDFLNP</sequence>
<feature type="transmembrane region" description="Helical" evidence="11">
    <location>
        <begin position="162"/>
        <end position="187"/>
    </location>
</feature>
<dbReference type="InterPro" id="IPR017871">
    <property type="entry name" value="ABC_transporter-like_CS"/>
</dbReference>
<keyword evidence="9 11" id="KW-1133">Transmembrane helix</keyword>
<protein>
    <submittedName>
        <fullName evidence="15">ABC transporter ATP-binding protein</fullName>
    </submittedName>
</protein>
<keyword evidence="7" id="KW-0645">Protease</keyword>
<keyword evidence="10 11" id="KW-0472">Membrane</keyword>
<keyword evidence="4 11" id="KW-0812">Transmembrane</keyword>
<organism evidence="15 16">
    <name type="scientific">Mastigocoleus testarum BC008</name>
    <dbReference type="NCBI Taxonomy" id="371196"/>
    <lineage>
        <taxon>Bacteria</taxon>
        <taxon>Bacillati</taxon>
        <taxon>Cyanobacteriota</taxon>
        <taxon>Cyanophyceae</taxon>
        <taxon>Nostocales</taxon>
        <taxon>Hapalosiphonaceae</taxon>
        <taxon>Mastigocoleus</taxon>
    </lineage>
</organism>
<dbReference type="GO" id="GO:0005886">
    <property type="term" value="C:plasma membrane"/>
    <property type="evidence" value="ECO:0007669"/>
    <property type="project" value="UniProtKB-SubCell"/>
</dbReference>
<dbReference type="InterPro" id="IPR003593">
    <property type="entry name" value="AAA+_ATPase"/>
</dbReference>
<dbReference type="PROSITE" id="PS00211">
    <property type="entry name" value="ABC_TRANSPORTER_1"/>
    <property type="match status" value="1"/>
</dbReference>
<dbReference type="Gene3D" id="3.40.50.300">
    <property type="entry name" value="P-loop containing nucleotide triphosphate hydrolases"/>
    <property type="match status" value="1"/>
</dbReference>
<dbReference type="Gene3D" id="3.90.70.10">
    <property type="entry name" value="Cysteine proteinases"/>
    <property type="match status" value="1"/>
</dbReference>
<dbReference type="CDD" id="cd18570">
    <property type="entry name" value="ABC_6TM_PCAT1_LagD_like"/>
    <property type="match status" value="1"/>
</dbReference>
<feature type="transmembrane region" description="Helical" evidence="11">
    <location>
        <begin position="273"/>
        <end position="298"/>
    </location>
</feature>
<evidence type="ECO:0000256" key="7">
    <source>
        <dbReference type="ARBA" id="ARBA00022807"/>
    </source>
</evidence>
<feature type="transmembrane region" description="Helical" evidence="11">
    <location>
        <begin position="304"/>
        <end position="324"/>
    </location>
</feature>
<evidence type="ECO:0000256" key="8">
    <source>
        <dbReference type="ARBA" id="ARBA00022840"/>
    </source>
</evidence>
<dbReference type="PROSITE" id="PS50929">
    <property type="entry name" value="ABC_TM1F"/>
    <property type="match status" value="1"/>
</dbReference>
<dbReference type="EMBL" id="LMTZ01000098">
    <property type="protein sequence ID" value="KST66278.1"/>
    <property type="molecule type" value="Genomic_DNA"/>
</dbReference>
<dbReference type="RefSeq" id="WP_027840626.1">
    <property type="nucleotide sequence ID" value="NZ_LMTZ01000098.1"/>
</dbReference>
<name>A0A0V7ZPZ4_9CYAN</name>
<dbReference type="PROSITE" id="PS50893">
    <property type="entry name" value="ABC_TRANSPORTER_2"/>
    <property type="match status" value="1"/>
</dbReference>
<evidence type="ECO:0000313" key="15">
    <source>
        <dbReference type="EMBL" id="KST66278.1"/>
    </source>
</evidence>
<accession>A0A0V7ZPZ4</accession>
<dbReference type="InterPro" id="IPR005074">
    <property type="entry name" value="Peptidase_C39"/>
</dbReference>
<dbReference type="Pfam" id="PF00664">
    <property type="entry name" value="ABC_membrane"/>
    <property type="match status" value="1"/>
</dbReference>
<keyword evidence="16" id="KW-1185">Reference proteome</keyword>
<dbReference type="GO" id="GO:0008234">
    <property type="term" value="F:cysteine-type peptidase activity"/>
    <property type="evidence" value="ECO:0007669"/>
    <property type="project" value="UniProtKB-KW"/>
</dbReference>
<dbReference type="CDD" id="cd02418">
    <property type="entry name" value="Peptidase_C39B"/>
    <property type="match status" value="1"/>
</dbReference>
<dbReference type="PROSITE" id="PS50990">
    <property type="entry name" value="PEPTIDASE_C39"/>
    <property type="match status" value="1"/>
</dbReference>
<keyword evidence="5" id="KW-0547">Nucleotide-binding</keyword>
<feature type="domain" description="Peptidase C39" evidence="14">
    <location>
        <begin position="8"/>
        <end position="130"/>
    </location>
</feature>
<dbReference type="InterPro" id="IPR036640">
    <property type="entry name" value="ABC1_TM_sf"/>
</dbReference>
<evidence type="ECO:0000313" key="16">
    <source>
        <dbReference type="Proteomes" id="UP000053372"/>
    </source>
</evidence>
<dbReference type="AlphaFoldDB" id="A0A0V7ZPZ4"/>
<dbReference type="Pfam" id="PF00005">
    <property type="entry name" value="ABC_tran"/>
    <property type="match status" value="1"/>
</dbReference>
<evidence type="ECO:0000259" key="12">
    <source>
        <dbReference type="PROSITE" id="PS50893"/>
    </source>
</evidence>
<evidence type="ECO:0000256" key="1">
    <source>
        <dbReference type="ARBA" id="ARBA00004651"/>
    </source>
</evidence>
<evidence type="ECO:0000256" key="6">
    <source>
        <dbReference type="ARBA" id="ARBA00022801"/>
    </source>
</evidence>
<dbReference type="SUPFAM" id="SSF90123">
    <property type="entry name" value="ABC transporter transmembrane region"/>
    <property type="match status" value="1"/>
</dbReference>
<dbReference type="Gene3D" id="1.20.1560.10">
    <property type="entry name" value="ABC transporter type 1, transmembrane domain"/>
    <property type="match status" value="1"/>
</dbReference>
<evidence type="ECO:0000256" key="4">
    <source>
        <dbReference type="ARBA" id="ARBA00022692"/>
    </source>
</evidence>
<feature type="transmembrane region" description="Helical" evidence="11">
    <location>
        <begin position="199"/>
        <end position="217"/>
    </location>
</feature>
<comment type="subcellular location">
    <subcellularLocation>
        <location evidence="1">Cell membrane</location>
        <topology evidence="1">Multi-pass membrane protein</topology>
    </subcellularLocation>
</comment>
<reference evidence="15 16" key="1">
    <citation type="journal article" date="2015" name="Genome Announc.">
        <title>Draft Genome of the Euendolithic (true boring) Cyanobacterium Mastigocoleus testarum strain BC008.</title>
        <authorList>
            <person name="Guida B.S."/>
            <person name="Garcia-Pichel F."/>
        </authorList>
    </citation>
    <scope>NUCLEOTIDE SEQUENCE [LARGE SCALE GENOMIC DNA]</scope>
    <source>
        <strain evidence="15 16">BC008</strain>
    </source>
</reference>
<dbReference type="PANTHER" id="PTHR43394:SF1">
    <property type="entry name" value="ATP-BINDING CASSETTE SUB-FAMILY B MEMBER 10, MITOCHONDRIAL"/>
    <property type="match status" value="1"/>
</dbReference>
<dbReference type="InterPro" id="IPR003439">
    <property type="entry name" value="ABC_transporter-like_ATP-bd"/>
</dbReference>
<comment type="caution">
    <text evidence="15">The sequence shown here is derived from an EMBL/GenBank/DDBJ whole genome shotgun (WGS) entry which is preliminary data.</text>
</comment>
<keyword evidence="2" id="KW-0813">Transport</keyword>
<keyword evidence="3" id="KW-1003">Cell membrane</keyword>
<dbReference type="PANTHER" id="PTHR43394">
    <property type="entry name" value="ATP-DEPENDENT PERMEASE MDL1, MITOCHONDRIAL"/>
    <property type="match status" value="1"/>
</dbReference>